<protein>
    <recommendedName>
        <fullName evidence="5">Solute-binding protein family 5 domain-containing protein</fullName>
    </recommendedName>
</protein>
<evidence type="ECO:0000259" key="5">
    <source>
        <dbReference type="Pfam" id="PF00496"/>
    </source>
</evidence>
<dbReference type="EMBL" id="MFBQ01000013">
    <property type="protein sequence ID" value="OGE05054.1"/>
    <property type="molecule type" value="Genomic_DNA"/>
</dbReference>
<feature type="transmembrane region" description="Helical" evidence="4">
    <location>
        <begin position="25"/>
        <end position="47"/>
    </location>
</feature>
<comment type="caution">
    <text evidence="6">The sequence shown here is derived from an EMBL/GenBank/DDBJ whole genome shotgun (WGS) entry which is preliminary data.</text>
</comment>
<evidence type="ECO:0000256" key="4">
    <source>
        <dbReference type="SAM" id="Phobius"/>
    </source>
</evidence>
<feature type="domain" description="Solute-binding protein family 5" evidence="5">
    <location>
        <begin position="89"/>
        <end position="128"/>
    </location>
</feature>
<dbReference type="PIRSF" id="PIRSF002741">
    <property type="entry name" value="MppA"/>
    <property type="match status" value="1"/>
</dbReference>
<comment type="similarity">
    <text evidence="1">Belongs to the bacterial solute-binding protein 5 family.</text>
</comment>
<keyword evidence="4" id="KW-1133">Transmembrane helix</keyword>
<dbReference type="PANTHER" id="PTHR30290:SF9">
    <property type="entry name" value="OLIGOPEPTIDE-BINDING PROTEIN APPA"/>
    <property type="match status" value="1"/>
</dbReference>
<dbReference type="InterPro" id="IPR000914">
    <property type="entry name" value="SBP_5_dom"/>
</dbReference>
<keyword evidence="4" id="KW-0812">Transmembrane</keyword>
<dbReference type="Gene3D" id="3.90.76.10">
    <property type="entry name" value="Dipeptide-binding Protein, Domain 1"/>
    <property type="match status" value="1"/>
</dbReference>
<dbReference type="Gene3D" id="3.10.105.10">
    <property type="entry name" value="Dipeptide-binding Protein, Domain 3"/>
    <property type="match status" value="1"/>
</dbReference>
<name>A0A1F5HLR8_9BACT</name>
<proteinExistence type="inferred from homology"/>
<sequence length="458" mass="52216">MFFISTRARRVKFWWHLACAYFTRYWLRTIISLSVVLTAGLAIFNIWPAISRSNVVTIGHVGTYTIENIPTEILGLATQSLIREDSLGKPIPSLASYWTVSDDGKTYVVFLKDNLKWHDSSPINAKDISIAISNVQINALNNKTIEFRLPNPMASFPEALDKPVFKTNSFYGTGQYRIVNIDRVGSIVKKIDLHPNTSNLPRVAIKFYQTEEQAINALKIGEIKQASVSSSQAFETWPNLTVEKQTDEKETVTVFLNNQDVLLSSKDARQGLNFAINRAGFDGEITNSPISKASWAYNDSAKKYDYNIAKAKELLSKTDLKNPKITLSYITNLAKVAQKIKSDWEAVGIKVDLKEEKSIPDNFQAFLVVNKLTPDPDQYAIWHSTQKNTNISKYKNVKIDKLLEDARTTNDEKTRRDLYFDFQKFLVEDSPAIFLYHPHKYKLTYKNTQSLIDKLPKY</sequence>
<dbReference type="Gene3D" id="3.40.190.10">
    <property type="entry name" value="Periplasmic binding protein-like II"/>
    <property type="match status" value="1"/>
</dbReference>
<dbReference type="PANTHER" id="PTHR30290">
    <property type="entry name" value="PERIPLASMIC BINDING COMPONENT OF ABC TRANSPORTER"/>
    <property type="match status" value="1"/>
</dbReference>
<dbReference type="Pfam" id="PF00496">
    <property type="entry name" value="SBP_bac_5"/>
    <property type="match status" value="2"/>
</dbReference>
<dbReference type="GO" id="GO:0043190">
    <property type="term" value="C:ATP-binding cassette (ABC) transporter complex"/>
    <property type="evidence" value="ECO:0007669"/>
    <property type="project" value="InterPro"/>
</dbReference>
<dbReference type="GO" id="GO:0042597">
    <property type="term" value="C:periplasmic space"/>
    <property type="evidence" value="ECO:0007669"/>
    <property type="project" value="UniProtKB-ARBA"/>
</dbReference>
<evidence type="ECO:0000256" key="3">
    <source>
        <dbReference type="ARBA" id="ARBA00022729"/>
    </source>
</evidence>
<keyword evidence="3" id="KW-0732">Signal</keyword>
<reference evidence="6 7" key="1">
    <citation type="journal article" date="2016" name="Nat. Commun.">
        <title>Thousands of microbial genomes shed light on interconnected biogeochemical processes in an aquifer system.</title>
        <authorList>
            <person name="Anantharaman K."/>
            <person name="Brown C.T."/>
            <person name="Hug L.A."/>
            <person name="Sharon I."/>
            <person name="Castelle C.J."/>
            <person name="Probst A.J."/>
            <person name="Thomas B.C."/>
            <person name="Singh A."/>
            <person name="Wilkins M.J."/>
            <person name="Karaoz U."/>
            <person name="Brodie E.L."/>
            <person name="Williams K.H."/>
            <person name="Hubbard S.S."/>
            <person name="Banfield J.F."/>
        </authorList>
    </citation>
    <scope>NUCLEOTIDE SEQUENCE [LARGE SCALE GENOMIC DNA]</scope>
</reference>
<dbReference type="InterPro" id="IPR023765">
    <property type="entry name" value="SBP_5_CS"/>
</dbReference>
<dbReference type="InterPro" id="IPR039424">
    <property type="entry name" value="SBP_5"/>
</dbReference>
<evidence type="ECO:0000256" key="1">
    <source>
        <dbReference type="ARBA" id="ARBA00005695"/>
    </source>
</evidence>
<evidence type="ECO:0000313" key="7">
    <source>
        <dbReference type="Proteomes" id="UP000176780"/>
    </source>
</evidence>
<dbReference type="Proteomes" id="UP000176780">
    <property type="component" value="Unassembled WGS sequence"/>
</dbReference>
<accession>A0A1F5HLR8</accession>
<dbReference type="GO" id="GO:1904680">
    <property type="term" value="F:peptide transmembrane transporter activity"/>
    <property type="evidence" value="ECO:0007669"/>
    <property type="project" value="TreeGrafter"/>
</dbReference>
<dbReference type="STRING" id="1797727.A3B51_03410"/>
<keyword evidence="4" id="KW-0472">Membrane</keyword>
<dbReference type="AlphaFoldDB" id="A0A1F5HLR8"/>
<evidence type="ECO:0000313" key="6">
    <source>
        <dbReference type="EMBL" id="OGE05054.1"/>
    </source>
</evidence>
<dbReference type="InterPro" id="IPR030678">
    <property type="entry name" value="Peptide/Ni-bd"/>
</dbReference>
<keyword evidence="2" id="KW-0813">Transport</keyword>
<gene>
    <name evidence="6" type="ORF">A3B51_03410</name>
</gene>
<feature type="domain" description="Solute-binding protein family 5" evidence="5">
    <location>
        <begin position="134"/>
        <end position="368"/>
    </location>
</feature>
<dbReference type="GO" id="GO:0015833">
    <property type="term" value="P:peptide transport"/>
    <property type="evidence" value="ECO:0007669"/>
    <property type="project" value="TreeGrafter"/>
</dbReference>
<dbReference type="CDD" id="cd00995">
    <property type="entry name" value="PBP2_NikA_DppA_OppA_like"/>
    <property type="match status" value="1"/>
</dbReference>
<evidence type="ECO:0000256" key="2">
    <source>
        <dbReference type="ARBA" id="ARBA00022448"/>
    </source>
</evidence>
<dbReference type="PROSITE" id="PS01040">
    <property type="entry name" value="SBP_BACTERIAL_5"/>
    <property type="match status" value="1"/>
</dbReference>
<dbReference type="SUPFAM" id="SSF53850">
    <property type="entry name" value="Periplasmic binding protein-like II"/>
    <property type="match status" value="1"/>
</dbReference>
<organism evidence="6 7">
    <name type="scientific">Candidatus Curtissbacteria bacterium RIFCSPLOWO2_01_FULL_41_18</name>
    <dbReference type="NCBI Taxonomy" id="1797727"/>
    <lineage>
        <taxon>Bacteria</taxon>
        <taxon>Candidatus Curtissiibacteriota</taxon>
    </lineage>
</organism>